<evidence type="ECO:0000313" key="4">
    <source>
        <dbReference type="Proteomes" id="UP001178888"/>
    </source>
</evidence>
<evidence type="ECO:0000313" key="1">
    <source>
        <dbReference type="EMBL" id="MDQ6596983.1"/>
    </source>
</evidence>
<evidence type="ECO:0000313" key="3">
    <source>
        <dbReference type="Proteomes" id="UP000295132"/>
    </source>
</evidence>
<reference evidence="1" key="2">
    <citation type="submission" date="2023-08" db="EMBL/GenBank/DDBJ databases">
        <title>Nitrogen cycling bacteria in agricultural field soils.</title>
        <authorList>
            <person name="Jang J."/>
        </authorList>
    </citation>
    <scope>NUCLEOTIDE SEQUENCE</scope>
    <source>
        <strain evidence="1">PS3-36</strain>
    </source>
</reference>
<organism evidence="2 3">
    <name type="scientific">Bacillus salipaludis</name>
    <dbReference type="NCBI Taxonomy" id="2547811"/>
    <lineage>
        <taxon>Bacteria</taxon>
        <taxon>Bacillati</taxon>
        <taxon>Bacillota</taxon>
        <taxon>Bacilli</taxon>
        <taxon>Bacillales</taxon>
        <taxon>Bacillaceae</taxon>
        <taxon>Bacillus</taxon>
    </lineage>
</organism>
<dbReference type="RefSeq" id="WP_133332427.1">
    <property type="nucleotide sequence ID" value="NZ_JAVGVR010000001.1"/>
</dbReference>
<dbReference type="AlphaFoldDB" id="A0A4R5VZ16"/>
<dbReference type="Pfam" id="PF14035">
    <property type="entry name" value="YlzJ"/>
    <property type="match status" value="1"/>
</dbReference>
<dbReference type="Proteomes" id="UP000295132">
    <property type="component" value="Unassembled WGS sequence"/>
</dbReference>
<evidence type="ECO:0000313" key="2">
    <source>
        <dbReference type="EMBL" id="TDK64808.1"/>
    </source>
</evidence>
<protein>
    <submittedName>
        <fullName evidence="2">Ribonuclease</fullName>
    </submittedName>
    <submittedName>
        <fullName evidence="1">YlzJ-like family protein</fullName>
    </submittedName>
</protein>
<comment type="caution">
    <text evidence="2">The sequence shown here is derived from an EMBL/GenBank/DDBJ whole genome shotgun (WGS) entry which is preliminary data.</text>
</comment>
<keyword evidence="4" id="KW-1185">Reference proteome</keyword>
<proteinExistence type="predicted"/>
<dbReference type="Proteomes" id="UP001178888">
    <property type="component" value="Unassembled WGS sequence"/>
</dbReference>
<gene>
    <name evidence="2" type="ORF">E2K98_00760</name>
    <name evidence="1" type="ORF">RCG21_11565</name>
</gene>
<sequence length="78" mass="8856">MILYTMMPQELIFPSETEAFSKQQLINYQGVPLLVDMMDPQNVQVIRVLSSDPQHFLDDRFCPGAKISFSNSEGLSAF</sequence>
<dbReference type="EMBL" id="JAVGVR010000001">
    <property type="protein sequence ID" value="MDQ6596983.1"/>
    <property type="molecule type" value="Genomic_DNA"/>
</dbReference>
<accession>A0A4R5VZ16</accession>
<name>A0A4R5VZ16_9BACI</name>
<reference evidence="2 3" key="1">
    <citation type="submission" date="2019-03" db="EMBL/GenBank/DDBJ databases">
        <title>Bacillus niacini sp. nov. a Nicotinate-Metabolizing Mesophile Isolated from Soil.</title>
        <authorList>
            <person name="Zhang G."/>
        </authorList>
    </citation>
    <scope>NUCLEOTIDE SEQUENCE [LARGE SCALE GENOMIC DNA]</scope>
    <source>
        <strain evidence="2 3">WN066</strain>
    </source>
</reference>
<dbReference type="InterPro" id="IPR025619">
    <property type="entry name" value="YlzJ"/>
</dbReference>
<dbReference type="EMBL" id="SMYO01000001">
    <property type="protein sequence ID" value="TDK64808.1"/>
    <property type="molecule type" value="Genomic_DNA"/>
</dbReference>